<sequence length="767" mass="83487">MIRGLILVILSVLSLQVMAFKSSIDDGGYYYIDSNEAGLSYDFEDISVEAASTLIPLGGDDSEIINIGFPFYFYNNSYSNFFLSSKTVISFTKNGYNYNSESIPSAGAYNKLGSSILGWWGDLNPSFTGGQVHTLVKGVAPNRRMIVQFYNTQTWGGGGNITLQFKLFETSNEIEVHYKNIYGGSGEDYTVGILKDSTIGQQVWFGSANGIQDQSPGFSTPYAIKYKNISTVAETTASQNMIIRSALNMTKNRVLELESNFNSAVDIELEYLTTDGLLATVNGPSAGTINANSALSIPFDVTVLEGNDLKDNKVFIRVTSTDNVFATFDVAIQLVIVETSQLTMNELASSFQVKASYDANKLIFLSTEALTAEPKLPGTADVYVHDVTNNTYQQLTNISNVEACYSITISGDGKWAAAVCDIDIDTSRSNADKSEEVFLFDLENDTVKQIAINMDATTDINSLALDYTGETLLFISNTNLAGINNGGNYEIFNYLRSADIFIQLSDFNAGVNVYGLDLDYRGEKFVTSSMSDVFGINQNLKFQVFTGSTKTGILKQVTMNDDFNSGFAKISASGEYLTFSSYAPLVAGGASGTGNVFIANFESANIDQVTNSSTLNSGYSDISADGERVVFVSKESLNGDNLSSNAEVFLFSRLTSTISQLTEVNDTEDVLGLNYSENGSVVSFYGTADWDSGKNTLGNSQVFILSGLFENAILTSKKSPRLKEEIGTTRTTTTITDSEEAAGSISVVWMWIFSMMAVFIRIRTRKV</sequence>
<dbReference type="AlphaFoldDB" id="R4YS10"/>
<dbReference type="InterPro" id="IPR011042">
    <property type="entry name" value="6-blade_b-propeller_TolB-like"/>
</dbReference>
<dbReference type="SUPFAM" id="SSF82171">
    <property type="entry name" value="DPP6 N-terminal domain-like"/>
    <property type="match status" value="1"/>
</dbReference>
<accession>R4YS10</accession>
<dbReference type="EMBL" id="FO203512">
    <property type="protein sequence ID" value="CCK77887.1"/>
    <property type="molecule type" value="Genomic_DNA"/>
</dbReference>
<keyword evidence="1" id="KW-1133">Transmembrane helix</keyword>
<dbReference type="OrthoDB" id="9758793at2"/>
<name>R4YS10_OLEAN</name>
<proteinExistence type="predicted"/>
<gene>
    <name evidence="2" type="ORF">OLEAN_C37110</name>
</gene>
<dbReference type="Proteomes" id="UP000032749">
    <property type="component" value="Chromosome"/>
</dbReference>
<dbReference type="Gene3D" id="2.120.10.30">
    <property type="entry name" value="TolB, C-terminal domain"/>
    <property type="match status" value="1"/>
</dbReference>
<dbReference type="KEGG" id="oai:OLEAN_C37110"/>
<dbReference type="STRING" id="698738.OLEAN_C37110"/>
<keyword evidence="3" id="KW-1185">Reference proteome</keyword>
<evidence type="ECO:0000313" key="2">
    <source>
        <dbReference type="EMBL" id="CCK77887.1"/>
    </source>
</evidence>
<keyword evidence="1" id="KW-0472">Membrane</keyword>
<organism evidence="2 3">
    <name type="scientific">Oleispira antarctica RB-8</name>
    <dbReference type="NCBI Taxonomy" id="698738"/>
    <lineage>
        <taxon>Bacteria</taxon>
        <taxon>Pseudomonadati</taxon>
        <taxon>Pseudomonadota</taxon>
        <taxon>Gammaproteobacteria</taxon>
        <taxon>Oceanospirillales</taxon>
        <taxon>Oceanospirillaceae</taxon>
        <taxon>Oleispira</taxon>
    </lineage>
</organism>
<dbReference type="HOGENOM" id="CLU_364025_0_0_6"/>
<evidence type="ECO:0000256" key="1">
    <source>
        <dbReference type="SAM" id="Phobius"/>
    </source>
</evidence>
<reference evidence="2 3" key="1">
    <citation type="journal article" date="2013" name="Nat. Commun.">
        <title>Genome sequence and functional genomic analysis of the oil-degrading bacterium Oleispira antarctica.</title>
        <authorList>
            <person name="Kube M."/>
            <person name="Chernikova T.N."/>
            <person name="Al-Ramahi Y."/>
            <person name="Beloqui A."/>
            <person name="Lopez-Cortez N."/>
            <person name="Guazzaroni M.E."/>
            <person name="Heipieper H.J."/>
            <person name="Klages S."/>
            <person name="Kotsyurbenko O.R."/>
            <person name="Langer I."/>
            <person name="Nechitaylo T.Y."/>
            <person name="Lunsdorf H."/>
            <person name="Fernandez M."/>
            <person name="Juarez S."/>
            <person name="Ciordia S."/>
            <person name="Singer A."/>
            <person name="Kagan O."/>
            <person name="Egorova O."/>
            <person name="Petit P.A."/>
            <person name="Stogios P."/>
            <person name="Kim Y."/>
            <person name="Tchigvintsev A."/>
            <person name="Flick R."/>
            <person name="Denaro R."/>
            <person name="Genovese M."/>
            <person name="Albar J.P."/>
            <person name="Reva O.N."/>
            <person name="Martinez-Gomariz M."/>
            <person name="Tran H."/>
            <person name="Ferrer M."/>
            <person name="Savchenko A."/>
            <person name="Yakunin A.F."/>
            <person name="Yakimov M.M."/>
            <person name="Golyshina O.V."/>
            <person name="Reinhardt R."/>
            <person name="Golyshin P.N."/>
        </authorList>
    </citation>
    <scope>NUCLEOTIDE SEQUENCE [LARGE SCALE GENOMIC DNA]</scope>
</reference>
<evidence type="ECO:0000313" key="3">
    <source>
        <dbReference type="Proteomes" id="UP000032749"/>
    </source>
</evidence>
<keyword evidence="1" id="KW-0812">Transmembrane</keyword>
<protein>
    <submittedName>
        <fullName evidence="2">Uncharacterized protein</fullName>
    </submittedName>
</protein>
<feature type="transmembrane region" description="Helical" evidence="1">
    <location>
        <begin position="741"/>
        <end position="762"/>
    </location>
</feature>